<name>A0A3B7MHR4_9BACT</name>
<sequence length="264" mass="29686">MRPYPLFTIVVMSSLLIMTACKKDGTDPNTPVMKLSSDNITGKSGKQIETTIDITIPDGFKELAITKGVNLVPDNVYGTKKVTPTATGDKQYQYKFTYTLSPDETDKLVGFNFRLTDNQGRAVEKDLTVNTVASAAQNIFSHKWLLKSKFQESGQPAVETITDCEKDDVFYWKRDSSITVNYGASACTFDGFNVYDKWTLSDDEKTFKQVYHSLFDPTAITTETYTVRSVTKDRLVMTIVLDLSWLGAPYTDHELFVYTFDAVP</sequence>
<dbReference type="OrthoDB" id="660882at2"/>
<dbReference type="RefSeq" id="WP_119049819.1">
    <property type="nucleotide sequence ID" value="NZ_CP032157.1"/>
</dbReference>
<dbReference type="PROSITE" id="PS51257">
    <property type="entry name" value="PROKAR_LIPOPROTEIN"/>
    <property type="match status" value="1"/>
</dbReference>
<protein>
    <recommendedName>
        <fullName evidence="4">DUF4989 domain-containing protein</fullName>
    </recommendedName>
</protein>
<accession>A0A3B7MHR4</accession>
<evidence type="ECO:0008006" key="4">
    <source>
        <dbReference type="Google" id="ProtNLM"/>
    </source>
</evidence>
<dbReference type="AlphaFoldDB" id="A0A3B7MHR4"/>
<gene>
    <name evidence="2" type="ORF">D3H65_08030</name>
</gene>
<feature type="signal peptide" evidence="1">
    <location>
        <begin position="1"/>
        <end position="22"/>
    </location>
</feature>
<evidence type="ECO:0000313" key="3">
    <source>
        <dbReference type="Proteomes" id="UP000263900"/>
    </source>
</evidence>
<keyword evidence="1" id="KW-0732">Signal</keyword>
<evidence type="ECO:0000256" key="1">
    <source>
        <dbReference type="SAM" id="SignalP"/>
    </source>
</evidence>
<dbReference type="Proteomes" id="UP000263900">
    <property type="component" value="Chromosome"/>
</dbReference>
<dbReference type="KEGG" id="pseg:D3H65_08030"/>
<organism evidence="2 3">
    <name type="scientific">Paraflavitalea soli</name>
    <dbReference type="NCBI Taxonomy" id="2315862"/>
    <lineage>
        <taxon>Bacteria</taxon>
        <taxon>Pseudomonadati</taxon>
        <taxon>Bacteroidota</taxon>
        <taxon>Chitinophagia</taxon>
        <taxon>Chitinophagales</taxon>
        <taxon>Chitinophagaceae</taxon>
        <taxon>Paraflavitalea</taxon>
    </lineage>
</organism>
<evidence type="ECO:0000313" key="2">
    <source>
        <dbReference type="EMBL" id="AXY73932.1"/>
    </source>
</evidence>
<reference evidence="2 3" key="1">
    <citation type="submission" date="2018-09" db="EMBL/GenBank/DDBJ databases">
        <title>Genome sequencing of strain 6GH32-13.</title>
        <authorList>
            <person name="Weon H.-Y."/>
            <person name="Heo J."/>
            <person name="Kwon S.-W."/>
        </authorList>
    </citation>
    <scope>NUCLEOTIDE SEQUENCE [LARGE SCALE GENOMIC DNA]</scope>
    <source>
        <strain evidence="2 3">5GH32-13</strain>
    </source>
</reference>
<feature type="chain" id="PRO_5017630245" description="DUF4989 domain-containing protein" evidence="1">
    <location>
        <begin position="23"/>
        <end position="264"/>
    </location>
</feature>
<dbReference type="EMBL" id="CP032157">
    <property type="protein sequence ID" value="AXY73932.1"/>
    <property type="molecule type" value="Genomic_DNA"/>
</dbReference>
<keyword evidence="3" id="KW-1185">Reference proteome</keyword>
<proteinExistence type="predicted"/>